<evidence type="ECO:0000313" key="2">
    <source>
        <dbReference type="EMBL" id="THD70006.1"/>
    </source>
</evidence>
<dbReference type="SUPFAM" id="SSF54427">
    <property type="entry name" value="NTF2-like"/>
    <property type="match status" value="1"/>
</dbReference>
<dbReference type="InterPro" id="IPR032710">
    <property type="entry name" value="NTF2-like_dom_sf"/>
</dbReference>
<proteinExistence type="predicted"/>
<organism evidence="2 3">
    <name type="scientific">Robertkochia marina</name>
    <dbReference type="NCBI Taxonomy" id="1227945"/>
    <lineage>
        <taxon>Bacteria</taxon>
        <taxon>Pseudomonadati</taxon>
        <taxon>Bacteroidota</taxon>
        <taxon>Flavobacteriia</taxon>
        <taxon>Flavobacteriales</taxon>
        <taxon>Flavobacteriaceae</taxon>
        <taxon>Robertkochia</taxon>
    </lineage>
</organism>
<sequence length="115" mass="13129">MDRLYFEAYNTCDMETQADFYHEEIEFYHDHTGLTTDKAAILKSTEENICGKVSRELLEGSIEVTPIPGFGAVEIGKHSFINHMEGGSKSEPSKFVIVWKDTPDGWKIYRVISLH</sequence>
<dbReference type="Proteomes" id="UP000305939">
    <property type="component" value="Unassembled WGS sequence"/>
</dbReference>
<dbReference type="EMBL" id="SSMC01000001">
    <property type="protein sequence ID" value="THD70006.1"/>
    <property type="molecule type" value="Genomic_DNA"/>
</dbReference>
<dbReference type="OrthoDB" id="1357763at2"/>
<keyword evidence="3" id="KW-1185">Reference proteome</keyword>
<dbReference type="AlphaFoldDB" id="A0A4S3M4B0"/>
<feature type="domain" description="DUF4440" evidence="1">
    <location>
        <begin position="2"/>
        <end position="108"/>
    </location>
</feature>
<gene>
    <name evidence="2" type="ORF">E7Z59_02730</name>
</gene>
<reference evidence="2 3" key="1">
    <citation type="submission" date="2019-04" db="EMBL/GenBank/DDBJ databases">
        <title>Draft genome sequence of Robertkochia marina CC-AMO-30D.</title>
        <authorList>
            <person name="Hameed A."/>
            <person name="Lin S.-Y."/>
            <person name="Shahina M."/>
            <person name="Lai W.-A."/>
            <person name="Young C.-C."/>
        </authorList>
    </citation>
    <scope>NUCLEOTIDE SEQUENCE [LARGE SCALE GENOMIC DNA]</scope>
    <source>
        <strain evidence="2 3">CC-AMO-30D</strain>
    </source>
</reference>
<dbReference type="InterPro" id="IPR027843">
    <property type="entry name" value="DUF4440"/>
</dbReference>
<comment type="caution">
    <text evidence="2">The sequence shown here is derived from an EMBL/GenBank/DDBJ whole genome shotgun (WGS) entry which is preliminary data.</text>
</comment>
<dbReference type="Gene3D" id="3.10.450.50">
    <property type="match status" value="1"/>
</dbReference>
<dbReference type="Pfam" id="PF14534">
    <property type="entry name" value="DUF4440"/>
    <property type="match status" value="1"/>
</dbReference>
<evidence type="ECO:0000259" key="1">
    <source>
        <dbReference type="Pfam" id="PF14534"/>
    </source>
</evidence>
<name>A0A4S3M4B0_9FLAO</name>
<protein>
    <submittedName>
        <fullName evidence="2">Nuclear transport factor 2 family protein</fullName>
    </submittedName>
</protein>
<accession>A0A4S3M4B0</accession>
<evidence type="ECO:0000313" key="3">
    <source>
        <dbReference type="Proteomes" id="UP000305939"/>
    </source>
</evidence>